<proteinExistence type="inferred from homology"/>
<dbReference type="EMBL" id="FWFG01000068">
    <property type="protein sequence ID" value="SLM92398.1"/>
    <property type="molecule type" value="Genomic_DNA"/>
</dbReference>
<dbReference type="CDD" id="cd01997">
    <property type="entry name" value="GMP_synthase_C"/>
    <property type="match status" value="1"/>
</dbReference>
<comment type="subunit">
    <text evidence="9">Homodimer.</text>
</comment>
<dbReference type="InterPro" id="IPR025777">
    <property type="entry name" value="GMPS_ATP_PPase_dom"/>
</dbReference>
<dbReference type="Pfam" id="PF00117">
    <property type="entry name" value="GATase"/>
    <property type="match status" value="1"/>
</dbReference>
<dbReference type="SUPFAM" id="SSF52402">
    <property type="entry name" value="Adenine nucleotide alpha hydrolases-like"/>
    <property type="match status" value="1"/>
</dbReference>
<evidence type="ECO:0000256" key="8">
    <source>
        <dbReference type="ARBA" id="ARBA00022962"/>
    </source>
</evidence>
<evidence type="ECO:0000256" key="5">
    <source>
        <dbReference type="ARBA" id="ARBA00022749"/>
    </source>
</evidence>
<comment type="function">
    <text evidence="1 9">Catalyzes the synthesis of GMP from XMP.</text>
</comment>
<evidence type="ECO:0000256" key="3">
    <source>
        <dbReference type="ARBA" id="ARBA00022598"/>
    </source>
</evidence>
<keyword evidence="7 9" id="KW-0067">ATP-binding</keyword>
<dbReference type="InterPro" id="IPR029062">
    <property type="entry name" value="Class_I_gatase-like"/>
</dbReference>
<dbReference type="NCBIfam" id="TIGR00888">
    <property type="entry name" value="guaA_Nterm"/>
    <property type="match status" value="1"/>
</dbReference>
<dbReference type="PANTHER" id="PTHR11922:SF2">
    <property type="entry name" value="GMP SYNTHASE [GLUTAMINE-HYDROLYZING]"/>
    <property type="match status" value="1"/>
</dbReference>
<dbReference type="AlphaFoldDB" id="A0A1X6X1N2"/>
<evidence type="ECO:0000313" key="14">
    <source>
        <dbReference type="Proteomes" id="UP000195981"/>
    </source>
</evidence>
<feature type="binding site" evidence="10">
    <location>
        <begin position="227"/>
        <end position="233"/>
    </location>
    <ligand>
        <name>ATP</name>
        <dbReference type="ChEBI" id="CHEBI:30616"/>
    </ligand>
</feature>
<dbReference type="NCBIfam" id="NF000848">
    <property type="entry name" value="PRK00074.1"/>
    <property type="match status" value="1"/>
</dbReference>
<dbReference type="GO" id="GO:0003921">
    <property type="term" value="F:GMP synthase activity"/>
    <property type="evidence" value="ECO:0007669"/>
    <property type="project" value="InterPro"/>
</dbReference>
<dbReference type="Proteomes" id="UP000195981">
    <property type="component" value="Unassembled WGS sequence"/>
</dbReference>
<keyword evidence="4 9" id="KW-0547">Nucleotide-binding</keyword>
<keyword evidence="5 9" id="KW-0332">GMP biosynthesis</keyword>
<keyword evidence="8 9" id="KW-0315">Glutamine amidotransferase</keyword>
<feature type="compositionally biased region" description="Low complexity" evidence="11">
    <location>
        <begin position="536"/>
        <end position="545"/>
    </location>
</feature>
<reference evidence="13 14" key="1">
    <citation type="submission" date="2017-02" db="EMBL/GenBank/DDBJ databases">
        <authorList>
            <person name="Peterson S.W."/>
        </authorList>
    </citation>
    <scope>NUCLEOTIDE SEQUENCE [LARGE SCALE GENOMIC DNA]</scope>
    <source>
        <strain evidence="13 14">CIP104813</strain>
    </source>
</reference>
<dbReference type="InterPro" id="IPR014729">
    <property type="entry name" value="Rossmann-like_a/b/a_fold"/>
</dbReference>
<evidence type="ECO:0000256" key="1">
    <source>
        <dbReference type="ARBA" id="ARBA00002332"/>
    </source>
</evidence>
<evidence type="ECO:0000256" key="4">
    <source>
        <dbReference type="ARBA" id="ARBA00022741"/>
    </source>
</evidence>
<dbReference type="InterPro" id="IPR004739">
    <property type="entry name" value="GMP_synth_GATase"/>
</dbReference>
<comment type="catalytic activity">
    <reaction evidence="9">
        <text>XMP + L-glutamine + ATP + H2O = GMP + L-glutamate + AMP + diphosphate + 2 H(+)</text>
        <dbReference type="Rhea" id="RHEA:11680"/>
        <dbReference type="ChEBI" id="CHEBI:15377"/>
        <dbReference type="ChEBI" id="CHEBI:15378"/>
        <dbReference type="ChEBI" id="CHEBI:29985"/>
        <dbReference type="ChEBI" id="CHEBI:30616"/>
        <dbReference type="ChEBI" id="CHEBI:33019"/>
        <dbReference type="ChEBI" id="CHEBI:57464"/>
        <dbReference type="ChEBI" id="CHEBI:58115"/>
        <dbReference type="ChEBI" id="CHEBI:58359"/>
        <dbReference type="ChEBI" id="CHEBI:456215"/>
        <dbReference type="EC" id="6.3.5.2"/>
    </reaction>
</comment>
<dbReference type="PRINTS" id="PR00097">
    <property type="entry name" value="ANTSNTHASEII"/>
</dbReference>
<dbReference type="Pfam" id="PF00958">
    <property type="entry name" value="GMP_synt_C"/>
    <property type="match status" value="1"/>
</dbReference>
<comment type="pathway">
    <text evidence="2 9">Purine metabolism; GMP biosynthesis; GMP from XMP (L-Gln route): step 1/1.</text>
</comment>
<dbReference type="InterPro" id="IPR017926">
    <property type="entry name" value="GATASE"/>
</dbReference>
<dbReference type="InterPro" id="IPR001674">
    <property type="entry name" value="GMP_synth_C"/>
</dbReference>
<dbReference type="CDD" id="cd01742">
    <property type="entry name" value="GATase1_GMP_Synthase"/>
    <property type="match status" value="1"/>
</dbReference>
<protein>
    <recommendedName>
        <fullName evidence="9">GMP synthase [glutamine-hydrolyzing]</fullName>
        <ecNumber evidence="9">6.3.5.2</ecNumber>
    </recommendedName>
    <alternativeName>
        <fullName evidence="9">GMP synthetase</fullName>
    </alternativeName>
    <alternativeName>
        <fullName evidence="9">Glutamine amidotransferase</fullName>
    </alternativeName>
</protein>
<organism evidence="13 14">
    <name type="scientific">Brachybacterium nesterenkovii</name>
    <dbReference type="NCBI Taxonomy" id="47847"/>
    <lineage>
        <taxon>Bacteria</taxon>
        <taxon>Bacillati</taxon>
        <taxon>Actinomycetota</taxon>
        <taxon>Actinomycetes</taxon>
        <taxon>Micrococcales</taxon>
        <taxon>Dermabacteraceae</taxon>
        <taxon>Brachybacterium</taxon>
    </lineage>
</organism>
<feature type="compositionally biased region" description="Pro residues" evidence="11">
    <location>
        <begin position="550"/>
        <end position="563"/>
    </location>
</feature>
<feature type="active site" description="Nucleophile" evidence="9">
    <location>
        <position position="85"/>
    </location>
</feature>
<dbReference type="GO" id="GO:0005524">
    <property type="term" value="F:ATP binding"/>
    <property type="evidence" value="ECO:0007669"/>
    <property type="project" value="UniProtKB-UniRule"/>
</dbReference>
<keyword evidence="3 9" id="KW-0436">Ligase</keyword>
<dbReference type="FunFam" id="3.40.50.880:FF:000001">
    <property type="entry name" value="GMP synthase [glutamine-hydrolyzing]"/>
    <property type="match status" value="1"/>
</dbReference>
<dbReference type="RefSeq" id="WP_327230618.1">
    <property type="nucleotide sequence ID" value="NZ_FWFG01000068.1"/>
</dbReference>
<accession>A0A1X6X1N2</accession>
<evidence type="ECO:0000256" key="7">
    <source>
        <dbReference type="ARBA" id="ARBA00022840"/>
    </source>
</evidence>
<dbReference type="FunFam" id="3.30.300.10:FF:000002">
    <property type="entry name" value="GMP synthase [glutamine-hydrolyzing]"/>
    <property type="match status" value="1"/>
</dbReference>
<evidence type="ECO:0000256" key="11">
    <source>
        <dbReference type="SAM" id="MobiDB-lite"/>
    </source>
</evidence>
<evidence type="ECO:0000256" key="9">
    <source>
        <dbReference type="HAMAP-Rule" id="MF_00344"/>
    </source>
</evidence>
<keyword evidence="6 9" id="KW-0658">Purine biosynthesis</keyword>
<dbReference type="NCBIfam" id="TIGR00884">
    <property type="entry name" value="guaA_Cterm"/>
    <property type="match status" value="1"/>
</dbReference>
<evidence type="ECO:0000259" key="12">
    <source>
        <dbReference type="PROSITE" id="PS51553"/>
    </source>
</evidence>
<feature type="region of interest" description="Disordered" evidence="11">
    <location>
        <begin position="529"/>
        <end position="590"/>
    </location>
</feature>
<dbReference type="FunFam" id="3.40.50.620:FF:000001">
    <property type="entry name" value="GMP synthase [glutamine-hydrolyzing]"/>
    <property type="match status" value="1"/>
</dbReference>
<dbReference type="PROSITE" id="PS51553">
    <property type="entry name" value="GMPS_ATP_PPASE"/>
    <property type="match status" value="1"/>
</dbReference>
<dbReference type="HAMAP" id="MF_00344">
    <property type="entry name" value="GMP_synthase"/>
    <property type="match status" value="1"/>
</dbReference>
<dbReference type="PRINTS" id="PR00096">
    <property type="entry name" value="GATASE"/>
</dbReference>
<name>A0A1X6X1N2_9MICO</name>
<evidence type="ECO:0000256" key="10">
    <source>
        <dbReference type="PROSITE-ProRule" id="PRU00886"/>
    </source>
</evidence>
<dbReference type="Gene3D" id="3.40.50.620">
    <property type="entry name" value="HUPs"/>
    <property type="match status" value="1"/>
</dbReference>
<evidence type="ECO:0000256" key="2">
    <source>
        <dbReference type="ARBA" id="ARBA00005153"/>
    </source>
</evidence>
<gene>
    <name evidence="9" type="primary">guaA</name>
    <name evidence="13" type="ORF">FM110_08130</name>
</gene>
<feature type="compositionally biased region" description="Low complexity" evidence="11">
    <location>
        <begin position="569"/>
        <end position="590"/>
    </location>
</feature>
<dbReference type="SUPFAM" id="SSF52317">
    <property type="entry name" value="Class I glutamine amidotransferase-like"/>
    <property type="match status" value="1"/>
</dbReference>
<dbReference type="UniPathway" id="UPA00189">
    <property type="reaction ID" value="UER00296"/>
</dbReference>
<dbReference type="InterPro" id="IPR022955">
    <property type="entry name" value="GMP_synthase"/>
</dbReference>
<feature type="active site" evidence="9">
    <location>
        <position position="175"/>
    </location>
</feature>
<dbReference type="PANTHER" id="PTHR11922">
    <property type="entry name" value="GMP SYNTHASE-RELATED"/>
    <property type="match status" value="1"/>
</dbReference>
<keyword evidence="14" id="KW-1185">Reference proteome</keyword>
<feature type="domain" description="GMPS ATP-PPase" evidence="12">
    <location>
        <begin position="200"/>
        <end position="407"/>
    </location>
</feature>
<feature type="active site" evidence="9">
    <location>
        <position position="173"/>
    </location>
</feature>
<evidence type="ECO:0000256" key="6">
    <source>
        <dbReference type="ARBA" id="ARBA00022755"/>
    </source>
</evidence>
<dbReference type="Gene3D" id="3.30.300.10">
    <property type="match status" value="1"/>
</dbReference>
<dbReference type="EC" id="6.3.5.2" evidence="9"/>
<evidence type="ECO:0000313" key="13">
    <source>
        <dbReference type="EMBL" id="SLM92398.1"/>
    </source>
</evidence>
<dbReference type="Gene3D" id="3.40.50.880">
    <property type="match status" value="1"/>
</dbReference>
<dbReference type="GO" id="GO:0005829">
    <property type="term" value="C:cytosol"/>
    <property type="evidence" value="ECO:0007669"/>
    <property type="project" value="TreeGrafter"/>
</dbReference>
<dbReference type="PROSITE" id="PS51273">
    <property type="entry name" value="GATASE_TYPE_1"/>
    <property type="match status" value="1"/>
</dbReference>
<sequence>MTDTDQRPVLVVDFGAQYAQLIARRVREADVYSEIVPHSMPAADMLAKRPRAIILSGGPSSVYADGAPRLDPAILSAGVPVLGLCYGFQAMAAALDGTVAPTGVREYGATRLESVDASSTLLAGQDLEQNVWMSHGDSVTAAPAGFDVVATSQGSPVAAFEDRERRLFGVQWHPEVGHSDRGQEVLENFLHRGAGLERTWTTGSVIEEQVERVRAQIGEGSAICALSGGVDSAVAAALVQRAIGDRLTCVYVNHGLMRENESAEIEKAFGESTGGAKLIVVDAEKQFLDALAGVTDPETKRKIIGTEFIRVFEQAQADILREQGVIEGEGSDAHAEAKAFLVQGTLYPDVVESGGGEGAANIKSHHNVGGLPEDLSFELVEPLRTLFKDEVRAVGSELGLPDEIVWRQPFPGPGLGIRIIGEVTKERLDILRRADAIARAELTAAGLDRDIWQCPVVLLADVRSVGVQGDGRTYGHPVVLRPVTSGDAMTADWAKVPYDVLSRISTRITNEVSEINRVTLDITSKPPSIGTSHAWRAAGSVSAVARRGRCPPPPRDPPCPSSPRRPRSRAASPSRWPARGARGWSAAASA</sequence>